<evidence type="ECO:0000256" key="5">
    <source>
        <dbReference type="ARBA" id="ARBA00038965"/>
    </source>
</evidence>
<dbReference type="InterPro" id="IPR015424">
    <property type="entry name" value="PyrdxlP-dep_Trfase"/>
</dbReference>
<dbReference type="EMBL" id="JAPWTJ010000009">
    <property type="protein sequence ID" value="KAJ8985790.1"/>
    <property type="molecule type" value="Genomic_DNA"/>
</dbReference>
<evidence type="ECO:0000256" key="7">
    <source>
        <dbReference type="SAM" id="Coils"/>
    </source>
</evidence>
<evidence type="ECO:0000256" key="1">
    <source>
        <dbReference type="ARBA" id="ARBA00001933"/>
    </source>
</evidence>
<dbReference type="Gene3D" id="2.30.30.100">
    <property type="match status" value="1"/>
</dbReference>
<dbReference type="InterPro" id="IPR050477">
    <property type="entry name" value="GrpII_AminoAcid_Decarb"/>
</dbReference>
<proteinExistence type="inferred from homology"/>
<gene>
    <name evidence="8" type="ORF">NQ317_014444</name>
</gene>
<protein>
    <recommendedName>
        <fullName evidence="5">sphinganine-1-phosphate aldolase</fullName>
        <ecNumber evidence="5">4.1.2.27</ecNumber>
    </recommendedName>
    <alternativeName>
        <fullName evidence="6">Sphingosine-1-phosphate aldolase</fullName>
    </alternativeName>
</protein>
<keyword evidence="7" id="KW-0175">Coiled coil</keyword>
<feature type="coiled-coil region" evidence="7">
    <location>
        <begin position="95"/>
        <end position="161"/>
    </location>
</feature>
<keyword evidence="9" id="KW-1185">Reference proteome</keyword>
<dbReference type="SUPFAM" id="SSF53383">
    <property type="entry name" value="PLP-dependent transferases"/>
    <property type="match status" value="1"/>
</dbReference>
<evidence type="ECO:0000313" key="9">
    <source>
        <dbReference type="Proteomes" id="UP001162164"/>
    </source>
</evidence>
<dbReference type="Gene3D" id="3.40.640.10">
    <property type="entry name" value="Type I PLP-dependent aspartate aminotransferase-like (Major domain)"/>
    <property type="match status" value="1"/>
</dbReference>
<dbReference type="PANTHER" id="PTHR42735:SF6">
    <property type="entry name" value="SPHINGOSINE-1-PHOSPHATE LYASE 1"/>
    <property type="match status" value="1"/>
</dbReference>
<dbReference type="InterPro" id="IPR015421">
    <property type="entry name" value="PyrdxlP-dep_Trfase_major"/>
</dbReference>
<dbReference type="Pfam" id="PF00282">
    <property type="entry name" value="Pyridoxal_deC"/>
    <property type="match status" value="1"/>
</dbReference>
<dbReference type="Gene3D" id="6.10.140.2150">
    <property type="match status" value="1"/>
</dbReference>
<accession>A0ABQ9K8C9</accession>
<dbReference type="InterPro" id="IPR015422">
    <property type="entry name" value="PyrdxlP-dep_Trfase_small"/>
</dbReference>
<keyword evidence="3" id="KW-0456">Lyase</keyword>
<dbReference type="PANTHER" id="PTHR42735">
    <property type="match status" value="1"/>
</dbReference>
<evidence type="ECO:0000313" key="8">
    <source>
        <dbReference type="EMBL" id="KAJ8985790.1"/>
    </source>
</evidence>
<dbReference type="EC" id="4.1.2.27" evidence="5"/>
<comment type="similarity">
    <text evidence="4">Belongs to the group II decarboxylase family. Sphingosine-1-phosphate lyase subfamily.</text>
</comment>
<name>A0ABQ9K8C9_9CUCU</name>
<evidence type="ECO:0000256" key="2">
    <source>
        <dbReference type="ARBA" id="ARBA00022898"/>
    </source>
</evidence>
<keyword evidence="2" id="KW-0663">Pyridoxal phosphate</keyword>
<organism evidence="8 9">
    <name type="scientific">Molorchus minor</name>
    <dbReference type="NCBI Taxonomy" id="1323400"/>
    <lineage>
        <taxon>Eukaryota</taxon>
        <taxon>Metazoa</taxon>
        <taxon>Ecdysozoa</taxon>
        <taxon>Arthropoda</taxon>
        <taxon>Hexapoda</taxon>
        <taxon>Insecta</taxon>
        <taxon>Pterygota</taxon>
        <taxon>Neoptera</taxon>
        <taxon>Endopterygota</taxon>
        <taxon>Coleoptera</taxon>
        <taxon>Polyphaga</taxon>
        <taxon>Cucujiformia</taxon>
        <taxon>Chrysomeloidea</taxon>
        <taxon>Cerambycidae</taxon>
        <taxon>Lamiinae</taxon>
        <taxon>Monochamini</taxon>
        <taxon>Molorchus</taxon>
    </lineage>
</organism>
<reference evidence="8" key="1">
    <citation type="journal article" date="2023" name="Insect Mol. Biol.">
        <title>Genome sequencing provides insights into the evolution of gene families encoding plant cell wall-degrading enzymes in longhorned beetles.</title>
        <authorList>
            <person name="Shin N.R."/>
            <person name="Okamura Y."/>
            <person name="Kirsch R."/>
            <person name="Pauchet Y."/>
        </authorList>
    </citation>
    <scope>NUCLEOTIDE SEQUENCE</scope>
    <source>
        <strain evidence="8">MMC_N1</strain>
    </source>
</reference>
<comment type="caution">
    <text evidence="8">The sequence shown here is derived from an EMBL/GenBank/DDBJ whole genome shotgun (WGS) entry which is preliminary data.</text>
</comment>
<comment type="cofactor">
    <cofactor evidence="1">
        <name>pyridoxal 5'-phosphate</name>
        <dbReference type="ChEBI" id="CHEBI:597326"/>
    </cofactor>
</comment>
<dbReference type="Gene3D" id="3.90.1150.10">
    <property type="entry name" value="Aspartate Aminotransferase, domain 1"/>
    <property type="match status" value="1"/>
</dbReference>
<sequence length="613" mass="69132">MNLNKPELEGTAHLLDELDKKLMVLLRDGRTLIASTNLRTWSYIRLSRGYMWVNEYGDIPRGVFIVRGENVVLLGEIDIEKEDDLPLTEVSVDDILDAQRKEQELKQEKQRLLSKALKERGILQRCKKTVFRIAKLIPPIREKIEAELETISKNFEDEVEERTKHLTYVTSLPENRLSKEEILNKLNQNLNLGEYDWKSGLVSGAVYYFSQDLIDIISEVYGKTSYTNPLHADLFPGLCKMEAEVVRIAASLFHGDEKACGTMTSGGTESILMVCKAYRDYAREVKGIKRPEMVVPTTVHSAFDKAAQYLKIRVRSVQLDPETCQVNIKAFRRAINCNTVMLVGSAPNFPYGTMDDISAISELGLRYNIPVHVDSCLGGFLTCFMEDAGYPVPLCDFRLPGVTSISADTHKYGFSSSVILYRHPKYRHHQYTVTTDWPGGVYGSPTVGGSRSGGNIAVCWATLLNFGREGYVTATRDIIHTTRYIEKGLRRMKGIFIFGQPATSVVAIGSNDFQVYRLSSALKELGWNLNVLQFPSGIHICITHMHTQPGVADRFLKDVRDSLGEILKDPSIPVEGKMAIYGVAQQLPDRSIVGDFTRRFLDSMYYIPKRNNK</sequence>
<evidence type="ECO:0000256" key="4">
    <source>
        <dbReference type="ARBA" id="ARBA00038302"/>
    </source>
</evidence>
<evidence type="ECO:0000256" key="6">
    <source>
        <dbReference type="ARBA" id="ARBA00042568"/>
    </source>
</evidence>
<evidence type="ECO:0000256" key="3">
    <source>
        <dbReference type="ARBA" id="ARBA00023239"/>
    </source>
</evidence>
<dbReference type="Proteomes" id="UP001162164">
    <property type="component" value="Unassembled WGS sequence"/>
</dbReference>
<dbReference type="InterPro" id="IPR002129">
    <property type="entry name" value="PyrdxlP-dep_de-COase"/>
</dbReference>